<name>A0A3B0JAB6_DROGU</name>
<keyword evidence="6" id="KW-0518">Myosin</keyword>
<evidence type="ECO:0000256" key="7">
    <source>
        <dbReference type="ARBA" id="ARBA00023175"/>
    </source>
</evidence>
<dbReference type="PANTHER" id="PTHR46349">
    <property type="entry name" value="CINGULIN-LIKE PROTEIN 1-RELATED"/>
    <property type="match status" value="1"/>
</dbReference>
<accession>A0A3B0JAB6</accession>
<keyword evidence="13" id="KW-1185">Reference proteome</keyword>
<evidence type="ECO:0000256" key="2">
    <source>
        <dbReference type="ARBA" id="ARBA00008447"/>
    </source>
</evidence>
<evidence type="ECO:0000256" key="10">
    <source>
        <dbReference type="SAM" id="Coils"/>
    </source>
</evidence>
<dbReference type="GO" id="GO:0032982">
    <property type="term" value="C:myosin filament"/>
    <property type="evidence" value="ECO:0007669"/>
    <property type="project" value="UniProtKB-KW"/>
</dbReference>
<feature type="coiled-coil region" evidence="10">
    <location>
        <begin position="819"/>
        <end position="853"/>
    </location>
</feature>
<keyword evidence="8" id="KW-0514">Muscle protein</keyword>
<feature type="coiled-coil region" evidence="10">
    <location>
        <begin position="37"/>
        <end position="78"/>
    </location>
</feature>
<evidence type="ECO:0000256" key="5">
    <source>
        <dbReference type="ARBA" id="ARBA00023054"/>
    </source>
</evidence>
<evidence type="ECO:0000313" key="12">
    <source>
        <dbReference type="EMBL" id="SPP77373.1"/>
    </source>
</evidence>
<dbReference type="Gene3D" id="1.20.5.370">
    <property type="match status" value="1"/>
</dbReference>
<keyword evidence="3" id="KW-0787">Thick filament</keyword>
<feature type="coiled-coil region" evidence="10">
    <location>
        <begin position="122"/>
        <end position="773"/>
    </location>
</feature>
<protein>
    <submittedName>
        <fullName evidence="12">Blast:Paramyosin, short form</fullName>
    </submittedName>
</protein>
<comment type="function">
    <text evidence="9">Paramyosin is a major structural component of many thick filaments isolated from invertebrate muscles.</text>
</comment>
<evidence type="ECO:0000256" key="6">
    <source>
        <dbReference type="ARBA" id="ARBA00023123"/>
    </source>
</evidence>
<dbReference type="Gene3D" id="1.20.5.340">
    <property type="match status" value="1"/>
</dbReference>
<dbReference type="GO" id="GO:0016459">
    <property type="term" value="C:myosin complex"/>
    <property type="evidence" value="ECO:0007669"/>
    <property type="project" value="UniProtKB-KW"/>
</dbReference>
<keyword evidence="7" id="KW-0505">Motor protein</keyword>
<evidence type="ECO:0000256" key="9">
    <source>
        <dbReference type="ARBA" id="ARBA00049580"/>
    </source>
</evidence>
<evidence type="ECO:0000259" key="11">
    <source>
        <dbReference type="Pfam" id="PF01576"/>
    </source>
</evidence>
<comment type="similarity">
    <text evidence="2">Belongs to the paramyosin family.</text>
</comment>
<dbReference type="InterPro" id="IPR002928">
    <property type="entry name" value="Myosin_tail"/>
</dbReference>
<dbReference type="SUPFAM" id="SSF90257">
    <property type="entry name" value="Myosin rod fragments"/>
    <property type="match status" value="3"/>
</dbReference>
<dbReference type="Proteomes" id="UP000268350">
    <property type="component" value="Unassembled WGS sequence"/>
</dbReference>
<dbReference type="Gene3D" id="1.20.5.1160">
    <property type="entry name" value="Vasodilator-stimulated phosphoprotein"/>
    <property type="match status" value="1"/>
</dbReference>
<dbReference type="OMA" id="HYDEVHR"/>
<dbReference type="OrthoDB" id="2018427at2759"/>
<dbReference type="GO" id="GO:0005923">
    <property type="term" value="C:bicellular tight junction"/>
    <property type="evidence" value="ECO:0007669"/>
    <property type="project" value="TreeGrafter"/>
</dbReference>
<organism evidence="12 13">
    <name type="scientific">Drosophila guanche</name>
    <name type="common">Fruit fly</name>
    <dbReference type="NCBI Taxonomy" id="7266"/>
    <lineage>
        <taxon>Eukaryota</taxon>
        <taxon>Metazoa</taxon>
        <taxon>Ecdysozoa</taxon>
        <taxon>Arthropoda</taxon>
        <taxon>Hexapoda</taxon>
        <taxon>Insecta</taxon>
        <taxon>Pterygota</taxon>
        <taxon>Neoptera</taxon>
        <taxon>Endopterygota</taxon>
        <taxon>Diptera</taxon>
        <taxon>Brachycera</taxon>
        <taxon>Muscomorpha</taxon>
        <taxon>Ephydroidea</taxon>
        <taxon>Drosophilidae</taxon>
        <taxon>Drosophila</taxon>
        <taxon>Sophophora</taxon>
    </lineage>
</organism>
<evidence type="ECO:0000256" key="3">
    <source>
        <dbReference type="ARBA" id="ARBA00022433"/>
    </source>
</evidence>
<evidence type="ECO:0000256" key="4">
    <source>
        <dbReference type="ARBA" id="ARBA00022490"/>
    </source>
</evidence>
<dbReference type="GO" id="GO:0030016">
    <property type="term" value="C:myofibril"/>
    <property type="evidence" value="ECO:0007669"/>
    <property type="project" value="UniProtKB-SubCell"/>
</dbReference>
<sequence length="879" mass="102333">MSSSQAVRTSKYSYRATSTGPGGADVNIEYIQDLSSLSRLEDKIRLLQDDLEVERELRQRIEREKADLSVQVIQMSERLEEAEGGAEHQFEANRKRDAELLKLRKLLEDVHLESEETTILLKKKHNEIITDFQEQVEILTKNKARAEKDKSKFQAEVYELLSQIEVYNKEKIVSEKHISKLEISITELNVKIEELNRTVIDITSHKSRLSQENIELIKDVQDLKVQLDTVSFSKSQVISQLEDARRRLEDEDRRRSMLESSLHQVEIELDSIRSQLEEESEARIDLERQLVKANADATSWQNKWNAEVAARAEEVEEIRRKYQVRITELEEHIESLIVKVNNLEKTKTRLASEVEVLIIDLEKSNNSCRELTKAVNTLEKHNVELKSRLDETIVLFETSQRDLKNKQIDLVRTVHELDKVKDNNNQLVRENKKLGDDLHDAKGAINELNRRLHELELELRRLENERDELTAAYKEAEAGRKAEEQRGQRLAADFNQYRHDAERRLAEKDEEVEAIRKQTSIEIEQLSARVVEAETRLKTEVIRIKKKLQIQITELEMSLDVANKTNIDLQKVIKKQSLQLTELQAHYEDVQRQLQATLDQYGIAQRRLAGLNGELEEARSHLDSANRAKRTVELQYEEASTRINELSTANVNLVSIKSRLEQELTVVASDYEEVSKELRISDERYQKIQVELKHVVEQVHEEQERIVKLETIKKSLEVEVKNLSIRLEEVELNAVAGSKRIISKLEARIRDLELELEEEKRRHAETIKILRKKERTVKEVIVQCEEDQKNIILLQDALDKTTAKINIYRRQLSEQEGVSQQTTTRVRRFQRELEAAEDRADCAESNLNLIRAKHRTFVTTSTVPGSQVYIQETTRTITE</sequence>
<feature type="domain" description="Myosin tail" evidence="11">
    <location>
        <begin position="37"/>
        <end position="853"/>
    </location>
</feature>
<gene>
    <name evidence="12" type="ORF">DGUA_6G008047</name>
</gene>
<reference evidence="13" key="1">
    <citation type="submission" date="2018-01" db="EMBL/GenBank/DDBJ databases">
        <authorList>
            <person name="Alioto T."/>
            <person name="Alioto T."/>
        </authorList>
    </citation>
    <scope>NUCLEOTIDE SEQUENCE [LARGE SCALE GENOMIC DNA]</scope>
</reference>
<dbReference type="PANTHER" id="PTHR46349:SF7">
    <property type="entry name" value="MYOSIN TAIL DOMAIN-CONTAINING PROTEIN"/>
    <property type="match status" value="1"/>
</dbReference>
<keyword evidence="4" id="KW-0963">Cytoplasm</keyword>
<dbReference type="Pfam" id="PF01576">
    <property type="entry name" value="Myosin_tail_1"/>
    <property type="match status" value="1"/>
</dbReference>
<dbReference type="FunFam" id="1.20.5.340:FF:000035">
    <property type="entry name" value="Paramyosin, long form"/>
    <property type="match status" value="1"/>
</dbReference>
<proteinExistence type="inferred from homology"/>
<evidence type="ECO:0000313" key="13">
    <source>
        <dbReference type="Proteomes" id="UP000268350"/>
    </source>
</evidence>
<keyword evidence="5 10" id="KW-0175">Coiled coil</keyword>
<dbReference type="GO" id="GO:0030239">
    <property type="term" value="P:myofibril assembly"/>
    <property type="evidence" value="ECO:0007669"/>
    <property type="project" value="UniProtKB-ARBA"/>
</dbReference>
<dbReference type="EMBL" id="OUUW01000002">
    <property type="protein sequence ID" value="SPP77373.1"/>
    <property type="molecule type" value="Genomic_DNA"/>
</dbReference>
<evidence type="ECO:0000256" key="1">
    <source>
        <dbReference type="ARBA" id="ARBA00004657"/>
    </source>
</evidence>
<dbReference type="InterPro" id="IPR014751">
    <property type="entry name" value="XRCC4-like_C"/>
</dbReference>
<evidence type="ECO:0000256" key="8">
    <source>
        <dbReference type="ARBA" id="ARBA00023179"/>
    </source>
</evidence>
<dbReference type="AlphaFoldDB" id="A0A3B0JAB6"/>
<comment type="subcellular location">
    <subcellularLocation>
        <location evidence="1">Cytoplasm</location>
        <location evidence="1">Myofibril</location>
    </subcellularLocation>
</comment>